<feature type="non-terminal residue" evidence="1">
    <location>
        <position position="1"/>
    </location>
</feature>
<protein>
    <submittedName>
        <fullName evidence="1">Uncharacterized protein</fullName>
    </submittedName>
</protein>
<proteinExistence type="predicted"/>
<comment type="caution">
    <text evidence="1">The sequence shown here is derived from an EMBL/GenBank/DDBJ whole genome shotgun (WGS) entry which is preliminary data.</text>
</comment>
<organism evidence="1 2">
    <name type="scientific">Stylosanthes scabra</name>
    <dbReference type="NCBI Taxonomy" id="79078"/>
    <lineage>
        <taxon>Eukaryota</taxon>
        <taxon>Viridiplantae</taxon>
        <taxon>Streptophyta</taxon>
        <taxon>Embryophyta</taxon>
        <taxon>Tracheophyta</taxon>
        <taxon>Spermatophyta</taxon>
        <taxon>Magnoliopsida</taxon>
        <taxon>eudicotyledons</taxon>
        <taxon>Gunneridae</taxon>
        <taxon>Pentapetalae</taxon>
        <taxon>rosids</taxon>
        <taxon>fabids</taxon>
        <taxon>Fabales</taxon>
        <taxon>Fabaceae</taxon>
        <taxon>Papilionoideae</taxon>
        <taxon>50 kb inversion clade</taxon>
        <taxon>dalbergioids sensu lato</taxon>
        <taxon>Dalbergieae</taxon>
        <taxon>Pterocarpus clade</taxon>
        <taxon>Stylosanthes</taxon>
    </lineage>
</organism>
<keyword evidence="2" id="KW-1185">Reference proteome</keyword>
<evidence type="ECO:0000313" key="1">
    <source>
        <dbReference type="EMBL" id="MED6192349.1"/>
    </source>
</evidence>
<accession>A0ABU6X2I8</accession>
<dbReference type="EMBL" id="JASCZI010211469">
    <property type="protein sequence ID" value="MED6192349.1"/>
    <property type="molecule type" value="Genomic_DNA"/>
</dbReference>
<dbReference type="Proteomes" id="UP001341840">
    <property type="component" value="Unassembled WGS sequence"/>
</dbReference>
<gene>
    <name evidence="1" type="ORF">PIB30_009158</name>
</gene>
<name>A0ABU6X2I8_9FABA</name>
<reference evidence="1 2" key="1">
    <citation type="journal article" date="2023" name="Plants (Basel)">
        <title>Bridging the Gap: Combining Genomics and Transcriptomics Approaches to Understand Stylosanthes scabra, an Orphan Legume from the Brazilian Caatinga.</title>
        <authorList>
            <person name="Ferreira-Neto J.R.C."/>
            <person name="da Silva M.D."/>
            <person name="Binneck E."/>
            <person name="de Melo N.F."/>
            <person name="da Silva R.H."/>
            <person name="de Melo A.L.T.M."/>
            <person name="Pandolfi V."/>
            <person name="Bustamante F.O."/>
            <person name="Brasileiro-Vidal A.C."/>
            <person name="Benko-Iseppon A.M."/>
        </authorList>
    </citation>
    <scope>NUCLEOTIDE SEQUENCE [LARGE SCALE GENOMIC DNA]</scope>
    <source>
        <tissue evidence="1">Leaves</tissue>
    </source>
</reference>
<evidence type="ECO:0000313" key="2">
    <source>
        <dbReference type="Proteomes" id="UP001341840"/>
    </source>
</evidence>
<sequence length="57" mass="6075">GAAVHRLSCLSPCVAARSRAQVVYTADNLIIGFACVHNNTLWVWPLSGSCANAVCMR</sequence>